<protein>
    <recommendedName>
        <fullName evidence="4">Terminase small subunit</fullName>
    </recommendedName>
</protein>
<comment type="caution">
    <text evidence="2">The sequence shown here is derived from an EMBL/GenBank/DDBJ whole genome shotgun (WGS) entry which is preliminary data.</text>
</comment>
<keyword evidence="3" id="KW-1185">Reference proteome</keyword>
<organism evidence="2 3">
    <name type="scientific">Curvibacter microcysteis</name>
    <dbReference type="NCBI Taxonomy" id="3026419"/>
    <lineage>
        <taxon>Bacteria</taxon>
        <taxon>Pseudomonadati</taxon>
        <taxon>Pseudomonadota</taxon>
        <taxon>Betaproteobacteria</taxon>
        <taxon>Burkholderiales</taxon>
        <taxon>Comamonadaceae</taxon>
        <taxon>Curvibacter</taxon>
    </lineage>
</organism>
<evidence type="ECO:0000313" key="3">
    <source>
        <dbReference type="Proteomes" id="UP001528672"/>
    </source>
</evidence>
<dbReference type="RefSeq" id="WP_273929670.1">
    <property type="nucleotide sequence ID" value="NZ_JAQSIO010000016.1"/>
</dbReference>
<feature type="compositionally biased region" description="Low complexity" evidence="1">
    <location>
        <begin position="81"/>
        <end position="93"/>
    </location>
</feature>
<feature type="region of interest" description="Disordered" evidence="1">
    <location>
        <begin position="54"/>
        <end position="93"/>
    </location>
</feature>
<proteinExistence type="predicted"/>
<name>A0ABT5MPN9_9BURK</name>
<sequence>MTDPTLTLTLGEFCDRINVKRSYGTQLRNEGRLVIAPDGKRVLVQASIDRIEATRDPSKAGVAARHAEQRGAPADTGHQVDAPAAAASATEATDATDPAAGLYDFQSSKAKREHWAAEREHAQYRKEAGELIERSVHVAAFASLGALLRAKLEGWAAILPPQLVGRDEAGMAAAIAEQVEYLLGDISAAAQRQAQAEQGDAP</sequence>
<dbReference type="EMBL" id="JAQSIO010000016">
    <property type="protein sequence ID" value="MDD0817201.1"/>
    <property type="molecule type" value="Genomic_DNA"/>
</dbReference>
<accession>A0ABT5MPN9</accession>
<reference evidence="2 3" key="1">
    <citation type="submission" date="2023-02" db="EMBL/GenBank/DDBJ databases">
        <title>Bacterial whole genome sequence for Curvibacter sp. HBC28.</title>
        <authorList>
            <person name="Le V."/>
            <person name="Ko S.-R."/>
            <person name="Ahn C.-Y."/>
            <person name="Oh H.-M."/>
        </authorList>
    </citation>
    <scope>NUCLEOTIDE SEQUENCE [LARGE SCALE GENOMIC DNA]</scope>
    <source>
        <strain evidence="2 3">HBC28</strain>
    </source>
</reference>
<dbReference type="Proteomes" id="UP001528672">
    <property type="component" value="Unassembled WGS sequence"/>
</dbReference>
<evidence type="ECO:0000313" key="2">
    <source>
        <dbReference type="EMBL" id="MDD0817201.1"/>
    </source>
</evidence>
<gene>
    <name evidence="2" type="ORF">PSQ39_21380</name>
</gene>
<evidence type="ECO:0008006" key="4">
    <source>
        <dbReference type="Google" id="ProtNLM"/>
    </source>
</evidence>
<evidence type="ECO:0000256" key="1">
    <source>
        <dbReference type="SAM" id="MobiDB-lite"/>
    </source>
</evidence>